<dbReference type="PANTHER" id="PTHR11439:SF495">
    <property type="entry name" value="REVERSE TRANSCRIPTASE, RNA-DEPENDENT DNA POLYMERASE-RELATED"/>
    <property type="match status" value="1"/>
</dbReference>
<keyword evidence="2" id="KW-1185">Reference proteome</keyword>
<name>A0ABQ5CY99_9ASTR</name>
<evidence type="ECO:0000313" key="1">
    <source>
        <dbReference type="EMBL" id="GJT31112.1"/>
    </source>
</evidence>
<comment type="caution">
    <text evidence="1">The sequence shown here is derived from an EMBL/GenBank/DDBJ whole genome shotgun (WGS) entry which is preliminary data.</text>
</comment>
<dbReference type="EMBL" id="BQNB010014678">
    <property type="protein sequence ID" value="GJT31112.1"/>
    <property type="molecule type" value="Genomic_DNA"/>
</dbReference>
<evidence type="ECO:0000313" key="2">
    <source>
        <dbReference type="Proteomes" id="UP001151760"/>
    </source>
</evidence>
<gene>
    <name evidence="1" type="ORF">Tco_0911387</name>
</gene>
<proteinExistence type="predicted"/>
<sequence length="259" mass="29050">MYLTSSRPDIMFIVYACLSFQVTPKASHMHAVKIIFRYLKGQPTLGLWYPKDSPLDLIAYSDSDYAGASINRKSTTGGCQFLDSYEKKLIEMVKIHTDNNVADLLTKAFNVTRFKFLIASIALAIPGQMTTGKESSNPFMDGSLPKTISPMIHLSQEHNMVAYLEKSKGSEGFEQIIDFLSASPIKHALTKNPTIYTSHIEQFWRTTTLCTVEDGLQGIFATIDKKVKLLVTEASLRRHLKLEDSEGLSSLPNEEIFEQ</sequence>
<organism evidence="1 2">
    <name type="scientific">Tanacetum coccineum</name>
    <dbReference type="NCBI Taxonomy" id="301880"/>
    <lineage>
        <taxon>Eukaryota</taxon>
        <taxon>Viridiplantae</taxon>
        <taxon>Streptophyta</taxon>
        <taxon>Embryophyta</taxon>
        <taxon>Tracheophyta</taxon>
        <taxon>Spermatophyta</taxon>
        <taxon>Magnoliopsida</taxon>
        <taxon>eudicotyledons</taxon>
        <taxon>Gunneridae</taxon>
        <taxon>Pentapetalae</taxon>
        <taxon>asterids</taxon>
        <taxon>campanulids</taxon>
        <taxon>Asterales</taxon>
        <taxon>Asteraceae</taxon>
        <taxon>Asteroideae</taxon>
        <taxon>Anthemideae</taxon>
        <taxon>Anthemidinae</taxon>
        <taxon>Tanacetum</taxon>
    </lineage>
</organism>
<accession>A0ABQ5CY99</accession>
<dbReference type="PANTHER" id="PTHR11439">
    <property type="entry name" value="GAG-POL-RELATED RETROTRANSPOSON"/>
    <property type="match status" value="1"/>
</dbReference>
<reference evidence="1" key="2">
    <citation type="submission" date="2022-01" db="EMBL/GenBank/DDBJ databases">
        <authorList>
            <person name="Yamashiro T."/>
            <person name="Shiraishi A."/>
            <person name="Satake H."/>
            <person name="Nakayama K."/>
        </authorList>
    </citation>
    <scope>NUCLEOTIDE SEQUENCE</scope>
</reference>
<reference evidence="1" key="1">
    <citation type="journal article" date="2022" name="Int. J. Mol. Sci.">
        <title>Draft Genome of Tanacetum Coccineum: Genomic Comparison of Closely Related Tanacetum-Family Plants.</title>
        <authorList>
            <person name="Yamashiro T."/>
            <person name="Shiraishi A."/>
            <person name="Nakayama K."/>
            <person name="Satake H."/>
        </authorList>
    </citation>
    <scope>NUCLEOTIDE SEQUENCE</scope>
</reference>
<dbReference type="Proteomes" id="UP001151760">
    <property type="component" value="Unassembled WGS sequence"/>
</dbReference>
<protein>
    <recommendedName>
        <fullName evidence="3">Reverse transcriptase Ty1/copia-type domain-containing protein</fullName>
    </recommendedName>
</protein>
<evidence type="ECO:0008006" key="3">
    <source>
        <dbReference type="Google" id="ProtNLM"/>
    </source>
</evidence>